<evidence type="ECO:0000313" key="1">
    <source>
        <dbReference type="EMBL" id="JAH58212.1"/>
    </source>
</evidence>
<proteinExistence type="predicted"/>
<reference evidence="1" key="2">
    <citation type="journal article" date="2015" name="Fish Shellfish Immunol.">
        <title>Early steps in the European eel (Anguilla anguilla)-Vibrio vulnificus interaction in the gills: Role of the RtxA13 toxin.</title>
        <authorList>
            <person name="Callol A."/>
            <person name="Pajuelo D."/>
            <person name="Ebbesson L."/>
            <person name="Teles M."/>
            <person name="MacKenzie S."/>
            <person name="Amaro C."/>
        </authorList>
    </citation>
    <scope>NUCLEOTIDE SEQUENCE</scope>
</reference>
<dbReference type="EMBL" id="GBXM01050365">
    <property type="protein sequence ID" value="JAH58212.1"/>
    <property type="molecule type" value="Transcribed_RNA"/>
</dbReference>
<organism evidence="1">
    <name type="scientific">Anguilla anguilla</name>
    <name type="common">European freshwater eel</name>
    <name type="synonym">Muraena anguilla</name>
    <dbReference type="NCBI Taxonomy" id="7936"/>
    <lineage>
        <taxon>Eukaryota</taxon>
        <taxon>Metazoa</taxon>
        <taxon>Chordata</taxon>
        <taxon>Craniata</taxon>
        <taxon>Vertebrata</taxon>
        <taxon>Euteleostomi</taxon>
        <taxon>Actinopterygii</taxon>
        <taxon>Neopterygii</taxon>
        <taxon>Teleostei</taxon>
        <taxon>Anguilliformes</taxon>
        <taxon>Anguillidae</taxon>
        <taxon>Anguilla</taxon>
    </lineage>
</organism>
<reference evidence="1" key="1">
    <citation type="submission" date="2014-11" db="EMBL/GenBank/DDBJ databases">
        <authorList>
            <person name="Amaro Gonzalez C."/>
        </authorList>
    </citation>
    <scope>NUCLEOTIDE SEQUENCE</scope>
</reference>
<protein>
    <submittedName>
        <fullName evidence="1">Uncharacterized protein</fullName>
    </submittedName>
</protein>
<accession>A0A0E9TXK5</accession>
<sequence>MFMFSTSQAFNMGMDRPPNPKKQEYLLQIREHSTGKQIFLKGKGTQKTYTIEFCMFFYCAIIIKYF</sequence>
<dbReference type="AlphaFoldDB" id="A0A0E9TXK5"/>
<name>A0A0E9TXK5_ANGAN</name>